<dbReference type="InterPro" id="IPR050300">
    <property type="entry name" value="GDXG_lipolytic_enzyme"/>
</dbReference>
<keyword evidence="2" id="KW-0732">Signal</keyword>
<feature type="domain" description="BD-FAE-like" evidence="3">
    <location>
        <begin position="57"/>
        <end position="262"/>
    </location>
</feature>
<dbReference type="Pfam" id="PF20434">
    <property type="entry name" value="BD-FAE"/>
    <property type="match status" value="1"/>
</dbReference>
<dbReference type="EMBL" id="JAENIJ010000019">
    <property type="protein sequence ID" value="MBK1883265.1"/>
    <property type="molecule type" value="Genomic_DNA"/>
</dbReference>
<keyword evidence="1 4" id="KW-0378">Hydrolase</keyword>
<sequence>MKSFSVLMALCLSVAALTCFSNPACAQEEKEKAESSKSPKILRDLAYVENGHARQKLDLYLPDHPKGPLLIWIHGGGWVGGSKDNPPGLQMLKMGVAVASVEYRFSQDAPFPAQIEDCKAAVRWLRAHADDYGYSKDRFAAWGASAGGHLVAMLGVTGQIKDFDVGANLDQSSAVQAVIDWFGPADIVGYTENQPVPMVAPDNPDSLLAKLLGGPISGKMELAKRASPVSWVTKDAAPTLIMQGTKDPLVPLSQSERLYEKLKAVGVDVTLDVIDGAGHGGPEFTTAEKIQLMTRFLSKHWTS</sequence>
<dbReference type="RefSeq" id="WP_200271212.1">
    <property type="nucleotide sequence ID" value="NZ_JAENIJ010000019.1"/>
</dbReference>
<evidence type="ECO:0000313" key="5">
    <source>
        <dbReference type="Proteomes" id="UP000603141"/>
    </source>
</evidence>
<accession>A0A934VWG7</accession>
<reference evidence="4" key="1">
    <citation type="submission" date="2021-01" db="EMBL/GenBank/DDBJ databases">
        <title>Modified the classification status of verrucomicrobia.</title>
        <authorList>
            <person name="Feng X."/>
        </authorList>
    </citation>
    <scope>NUCLEOTIDE SEQUENCE</scope>
    <source>
        <strain evidence="4">KCTC 22041</strain>
    </source>
</reference>
<dbReference type="SUPFAM" id="SSF53474">
    <property type="entry name" value="alpha/beta-Hydrolases"/>
    <property type="match status" value="1"/>
</dbReference>
<protein>
    <submittedName>
        <fullName evidence="4">Alpha/beta hydrolase</fullName>
    </submittedName>
</protein>
<dbReference type="InterPro" id="IPR049492">
    <property type="entry name" value="BD-FAE-like_dom"/>
</dbReference>
<gene>
    <name evidence="4" type="ORF">JIN85_12635</name>
</gene>
<proteinExistence type="predicted"/>
<organism evidence="4 5">
    <name type="scientific">Luteolibacter pohnpeiensis</name>
    <dbReference type="NCBI Taxonomy" id="454153"/>
    <lineage>
        <taxon>Bacteria</taxon>
        <taxon>Pseudomonadati</taxon>
        <taxon>Verrucomicrobiota</taxon>
        <taxon>Verrucomicrobiia</taxon>
        <taxon>Verrucomicrobiales</taxon>
        <taxon>Verrucomicrobiaceae</taxon>
        <taxon>Luteolibacter</taxon>
    </lineage>
</organism>
<evidence type="ECO:0000256" key="2">
    <source>
        <dbReference type="SAM" id="SignalP"/>
    </source>
</evidence>
<dbReference type="PANTHER" id="PTHR48081">
    <property type="entry name" value="AB HYDROLASE SUPERFAMILY PROTEIN C4A8.06C"/>
    <property type="match status" value="1"/>
</dbReference>
<name>A0A934VWG7_9BACT</name>
<dbReference type="Proteomes" id="UP000603141">
    <property type="component" value="Unassembled WGS sequence"/>
</dbReference>
<evidence type="ECO:0000313" key="4">
    <source>
        <dbReference type="EMBL" id="MBK1883265.1"/>
    </source>
</evidence>
<evidence type="ECO:0000259" key="3">
    <source>
        <dbReference type="Pfam" id="PF20434"/>
    </source>
</evidence>
<feature type="signal peptide" evidence="2">
    <location>
        <begin position="1"/>
        <end position="26"/>
    </location>
</feature>
<dbReference type="AlphaFoldDB" id="A0A934VWG7"/>
<keyword evidence="5" id="KW-1185">Reference proteome</keyword>
<dbReference type="GO" id="GO:0016787">
    <property type="term" value="F:hydrolase activity"/>
    <property type="evidence" value="ECO:0007669"/>
    <property type="project" value="UniProtKB-KW"/>
</dbReference>
<dbReference type="InterPro" id="IPR029058">
    <property type="entry name" value="AB_hydrolase_fold"/>
</dbReference>
<dbReference type="PANTHER" id="PTHR48081:SF13">
    <property type="entry name" value="ALPHA_BETA HYDROLASE"/>
    <property type="match status" value="1"/>
</dbReference>
<feature type="chain" id="PRO_5036790194" evidence="2">
    <location>
        <begin position="27"/>
        <end position="303"/>
    </location>
</feature>
<dbReference type="Gene3D" id="3.40.50.1820">
    <property type="entry name" value="alpha/beta hydrolase"/>
    <property type="match status" value="1"/>
</dbReference>
<evidence type="ECO:0000256" key="1">
    <source>
        <dbReference type="ARBA" id="ARBA00022801"/>
    </source>
</evidence>
<comment type="caution">
    <text evidence="4">The sequence shown here is derived from an EMBL/GenBank/DDBJ whole genome shotgun (WGS) entry which is preliminary data.</text>
</comment>